<keyword evidence="4" id="KW-0378">Hydrolase</keyword>
<reference evidence="4 5" key="1">
    <citation type="submission" date="2018-05" db="EMBL/GenBank/DDBJ databases">
        <title>Antimicrobial susceptibility testing and genomic analysis of Arcobacter skirrowii strains and one Arcobacter butzleri isolated from German poultry farms.</title>
        <authorList>
            <person name="Haenel I."/>
            <person name="Hotzel H."/>
            <person name="Tomaso H."/>
            <person name="Busch A."/>
        </authorList>
    </citation>
    <scope>NUCLEOTIDE SEQUENCE [LARGE SCALE GENOMIC DNA]</scope>
    <source>
        <strain evidence="5">v</strain>
    </source>
</reference>
<gene>
    <name evidence="4" type="primary">cas9</name>
    <name evidence="4" type="ORF">DF188_08665</name>
</gene>
<dbReference type="NCBIfam" id="TIGR03031">
    <property type="entry name" value="cas_csx12"/>
    <property type="match status" value="1"/>
</dbReference>
<accession>A0A2U2BYY9</accession>
<keyword evidence="1" id="KW-0175">Coiled coil</keyword>
<feature type="domain" description="HNH nuclease" evidence="2">
    <location>
        <begin position="744"/>
        <end position="794"/>
    </location>
</feature>
<dbReference type="RefSeq" id="WP_109158697.1">
    <property type="nucleotide sequence ID" value="NZ_QEYI01000009.1"/>
</dbReference>
<dbReference type="Gene3D" id="1.10.30.50">
    <property type="match status" value="1"/>
</dbReference>
<dbReference type="EMBL" id="QEYI01000009">
    <property type="protein sequence ID" value="PWE19976.1"/>
    <property type="molecule type" value="Genomic_DNA"/>
</dbReference>
<dbReference type="AlphaFoldDB" id="A0A2U2BYY9"/>
<evidence type="ECO:0000259" key="2">
    <source>
        <dbReference type="Pfam" id="PF13395"/>
    </source>
</evidence>
<evidence type="ECO:0000313" key="4">
    <source>
        <dbReference type="EMBL" id="PWE19976.1"/>
    </source>
</evidence>
<dbReference type="Pfam" id="PF21069">
    <property type="entry name" value="Csx12"/>
    <property type="match status" value="1"/>
</dbReference>
<keyword evidence="4" id="KW-0255">Endonuclease</keyword>
<dbReference type="InterPro" id="IPR013492">
    <property type="entry name" value="CRISPR-assoc_Cas9/Csx12"/>
</dbReference>
<comment type="caution">
    <text evidence="4">The sequence shown here is derived from an EMBL/GenBank/DDBJ whole genome shotgun (WGS) entry which is preliminary data.</text>
</comment>
<keyword evidence="4" id="KW-0540">Nuclease</keyword>
<protein>
    <submittedName>
        <fullName evidence="4">Type II-B CRISPR-associated RNA-guided endonuclease Cas9/Csx12</fullName>
    </submittedName>
</protein>
<name>A0A2U2BYY9_9BACT</name>
<evidence type="ECO:0000259" key="3">
    <source>
        <dbReference type="Pfam" id="PF21069"/>
    </source>
</evidence>
<dbReference type="Pfam" id="PF13395">
    <property type="entry name" value="HNH_4"/>
    <property type="match status" value="1"/>
</dbReference>
<dbReference type="GO" id="GO:0004519">
    <property type="term" value="F:endonuclease activity"/>
    <property type="evidence" value="ECO:0007669"/>
    <property type="project" value="UniProtKB-KW"/>
</dbReference>
<dbReference type="InterPro" id="IPR003615">
    <property type="entry name" value="HNH_nuc"/>
</dbReference>
<organism evidence="4 5">
    <name type="scientific">Aliarcobacter skirrowii</name>
    <dbReference type="NCBI Taxonomy" id="28200"/>
    <lineage>
        <taxon>Bacteria</taxon>
        <taxon>Pseudomonadati</taxon>
        <taxon>Campylobacterota</taxon>
        <taxon>Epsilonproteobacteria</taxon>
        <taxon>Campylobacterales</taxon>
        <taxon>Arcobacteraceae</taxon>
        <taxon>Aliarcobacter</taxon>
    </lineage>
</organism>
<feature type="coiled-coil region" evidence="1">
    <location>
        <begin position="715"/>
        <end position="742"/>
    </location>
</feature>
<sequence>MNTTSIISLDLGGKNTGFFSCTTNDFNNLKNFQSGTIIYDESFILSQVNRRGKRHTKRNNLRKKLVKRLFLLILKEHYKLKIKYLPDEILALFNKRGYTYASFELSNEEQESLSSNILKEFLNENLENFNISNDIEIEDFLNQIASNENAFKQYSKDFLNLYESSTFKPKNKIELKDEIKNSYEDKEEQKELFDGLKTVKKILEEFDKQQNQGNLPRAKYFLEIKEEIKTNSNIQNFLKNSNLEEEKINNLIGNISNFQLKELRRYFNDKEMVQGDIWIENKLHKIVWRFITSWHPKKDETIKKNQDELTSNLKNSKIIEFLTQTNPNKTIPPYDDMNNRGAVKCQSLRLNKNYLDTHLPNWRKIANTLANDSLKENLKNCTTNKSDIDLTLLHRLLDTSSSIDSYKLREYNIENYIDILGKDDSLKFKKFTQNYYETITKKVRTGIWQKADNIFELCNHNPPYKNNQIHTLVSAILGVEISDTKFKEFEETLWNKKFGNKKLVNYCKNIEEIRKRKGNLFKLYIEELKEIEKPDSEQKKDINLLKDELLLFWTDEIANFFKLDNIFKSRFSNHFSMAQLYTIIETKRAGFMSTCKWCSAENSFRTKTNIENFTLYDKFTGEKLEDVIFDENIHIKVYENSNAQRLPADTQRPFSGKIERYIDKLGYEIAKIKAKELENTEEKKIDLKIVLEQNSFEYEESIRSAKIKNANAKAKKSLEDSKKFFEKSIEEKEKRIKNFNNKICLYCNSEITTDGEIDHILPRSYTLKNYGTVFNSEGNLLYVHQKCNQSKGNKIYKLEDIKASMNVNEIEEQISKIKSYKTFTLLNQKQQEAFKFALFLPNSSEAYKKVLGFLRTDQSSRVNGTQKYLAKKIQEKLIKMFPQKEFDFEFILASSEDVSRLRKDYAKQNSILENQKIINNLHLVTQ</sequence>
<dbReference type="STRING" id="28200.GCA_001572935_00490"/>
<feature type="domain" description="CRISPR-associated endonuclease Cas9 alpha-helical lobe" evidence="3">
    <location>
        <begin position="47"/>
        <end position="608"/>
    </location>
</feature>
<dbReference type="Proteomes" id="UP000245014">
    <property type="component" value="Unassembled WGS sequence"/>
</dbReference>
<dbReference type="InterPro" id="IPR049465">
    <property type="entry name" value="Cas9_lobe"/>
</dbReference>
<evidence type="ECO:0000313" key="5">
    <source>
        <dbReference type="Proteomes" id="UP000245014"/>
    </source>
</evidence>
<evidence type="ECO:0000256" key="1">
    <source>
        <dbReference type="SAM" id="Coils"/>
    </source>
</evidence>
<proteinExistence type="predicted"/>